<proteinExistence type="inferred from homology"/>
<keyword evidence="7 15" id="KW-0378">Hydrolase</keyword>
<evidence type="ECO:0000256" key="7">
    <source>
        <dbReference type="ARBA" id="ARBA00022801"/>
    </source>
</evidence>
<protein>
    <recommendedName>
        <fullName evidence="15">5'-3' exoribonuclease</fullName>
        <ecNumber evidence="15">3.1.13.-</ecNumber>
    </recommendedName>
</protein>
<dbReference type="GO" id="GO:0000956">
    <property type="term" value="P:nuclear-transcribed mRNA catabolic process"/>
    <property type="evidence" value="ECO:0007669"/>
    <property type="project" value="TreeGrafter"/>
</dbReference>
<evidence type="ECO:0000256" key="3">
    <source>
        <dbReference type="ARBA" id="ARBA00022472"/>
    </source>
</evidence>
<dbReference type="FunFam" id="3.40.50.12390:FF:000005">
    <property type="entry name" value="5'-3' exoribonuclease 2"/>
    <property type="match status" value="1"/>
</dbReference>
<comment type="subcellular location">
    <subcellularLocation>
        <location evidence="1">Nucleus</location>
    </subcellularLocation>
</comment>
<comment type="similarity">
    <text evidence="2 15">Belongs to the 5'-3' exonuclease family. XRN2/RAT1 subfamily.</text>
</comment>
<evidence type="ECO:0000256" key="1">
    <source>
        <dbReference type="ARBA" id="ARBA00004123"/>
    </source>
</evidence>
<dbReference type="Pfam" id="PF17846">
    <property type="entry name" value="XRN_M"/>
    <property type="match status" value="2"/>
</dbReference>
<sequence>MGVAAFYRWLTRKYPKVQSRVIEEKSGNINGIEIPVDATKPNPNGVEFDNLYLDMNGIVHPCCHPSFKEAPETEEDMMIEVFKCLDRVFNMIRPRKLVYMALDGVAPRAKMNQQRSRRFRAAQEAEEKEREQEKLAEEIFQATGEKQPIPQKPWDSNSITPGTPFMELLAKSLRYYVVLKLNTDPAWKTVKVILSDSNVPGEGEHKIMDYIRRQRMTPAYNPNTSHVLYGLDADLIMLSLATHEPYFRILREDVTWADMLAKPCRKCGKKGHFERDCGGKNHPAPDVDPSTQPFVFAHIDILREYLEYELEPKGPLPSPFNLERAIDDWVFLCFFVGNDFLPHLPSLEIREGAIEKLVEFWKEELTSSGGYITNSGEVDLFRVQPIMDKIGALEEKTFKDRNRQELERERRQQRDKARSERNEENRIEEAAEQMAAVAAANARKQREIAVDEQRKASAKNFTAANDLKARLAAKKLQGPEPTVASLPGDEDVEEDEIMATGTTTILSTAHKRTHSEAEEDEKEGGDYNNNSEPELQKDAMLVDGVMDDETELPTKRARVDEQQESASESQGDSRAEINDDQSTSAIDNDNESEASEAVDPMADQVKFHESGYKQRYYSLKFHISEDDKEEINNIVEHYVRGLCWVLKYYYQGCVSWGWYYPYHYAPLASDFTDLDVMDISFELGSPLRPYEQLMGVLPARSRHNLPKEFSPLMTEVTSPIIDFYPTDFPLDLNGKKFLWQAVILLPFIDQARLLDAVEKVYPRLSPKQIERNERGSELLIVGNANPLYDSLCDIYTTGDPEKKTRLNPKLSGRFSGSVSCNPNYIPHTTYESPLQEVDKPDIENDSSISVIYYHPQTDSSHMCALLPGLAKPRRTLSMADKEFVRTGGKSGFRGPPRTTQYENFRDNSHFYRQRGNDVSQDRGRGPRRYDEQGNENPEYHQYYSSNRGRPQYPHRSHQRPPPPNRPYTHPANHGYSNYHGSNRPMPPQPPRPMAYQPFAGRRATPISAPNVPNPNSRGGYRDGHRDGHRDSHRGGSNGNNNGNWRRGGGSGGGYRGGYRGGYQHGRNGN</sequence>
<dbReference type="PANTHER" id="PTHR12341:SF41">
    <property type="entry name" value="5'-3' EXORIBONUCLEASE 2"/>
    <property type="match status" value="1"/>
</dbReference>
<feature type="compositionally biased region" description="Basic and acidic residues" evidence="17">
    <location>
        <begin position="552"/>
        <end position="561"/>
    </location>
</feature>
<feature type="region of interest" description="Disordered" evidence="17">
    <location>
        <begin position="112"/>
        <end position="134"/>
    </location>
</feature>
<evidence type="ECO:0000256" key="13">
    <source>
        <dbReference type="ARBA" id="ARBA00046137"/>
    </source>
</evidence>
<feature type="region of interest" description="Disordered" evidence="17">
    <location>
        <begin position="884"/>
        <end position="1069"/>
    </location>
</feature>
<dbReference type="FunFam" id="1.25.40.1050:FF:000002">
    <property type="entry name" value="5'-3' exoribonuclease"/>
    <property type="match status" value="1"/>
</dbReference>
<dbReference type="EC" id="3.1.13.-" evidence="15"/>
<dbReference type="InterPro" id="IPR027073">
    <property type="entry name" value="5_3_exoribonuclease"/>
</dbReference>
<feature type="region of interest" description="Disordered" evidence="17">
    <location>
        <begin position="552"/>
        <end position="602"/>
    </location>
</feature>
<dbReference type="InterPro" id="IPR017151">
    <property type="entry name" value="Xrn2/3/4"/>
</dbReference>
<feature type="compositionally biased region" description="Basic and acidic residues" evidence="17">
    <location>
        <begin position="121"/>
        <end position="134"/>
    </location>
</feature>
<comment type="subunit">
    <text evidence="14">Interacts with RAI1; the interaction is direct, stabilizes RAT1 protein structure and may stimulate its exoribonuclease activity. The interaction also stimulates RAI1 pyrophosphohydrolase activity, probably by recruiting it to mRNA substrates.</text>
</comment>
<dbReference type="InterPro" id="IPR001878">
    <property type="entry name" value="Znf_CCHC"/>
</dbReference>
<keyword evidence="16" id="KW-0862">Zinc</keyword>
<dbReference type="GO" id="GO:0005634">
    <property type="term" value="C:nucleus"/>
    <property type="evidence" value="ECO:0007669"/>
    <property type="project" value="UniProtKB-SubCell"/>
</dbReference>
<comment type="function">
    <text evidence="15">Possesses 5'-&gt;3' exoribonuclease activity. May promote termination of transcription by RNA polymerase II.</text>
</comment>
<feature type="domain" description="CCHC-type" evidence="18">
    <location>
        <begin position="264"/>
        <end position="277"/>
    </location>
</feature>
<evidence type="ECO:0000256" key="10">
    <source>
        <dbReference type="ARBA" id="ARBA00023054"/>
    </source>
</evidence>
<keyword evidence="6 15" id="KW-0540">Nuclease</keyword>
<evidence type="ECO:0000256" key="6">
    <source>
        <dbReference type="ARBA" id="ARBA00022722"/>
    </source>
</evidence>
<dbReference type="GO" id="GO:0004534">
    <property type="term" value="F:5'-3' RNA exonuclease activity"/>
    <property type="evidence" value="ECO:0007669"/>
    <property type="project" value="UniProtKB-UniRule"/>
</dbReference>
<evidence type="ECO:0000313" key="19">
    <source>
        <dbReference type="EMBL" id="KAJ2672152.1"/>
    </source>
</evidence>
<dbReference type="CDD" id="cd18673">
    <property type="entry name" value="PIN_XRN1-2-like"/>
    <property type="match status" value="1"/>
</dbReference>
<evidence type="ECO:0000256" key="16">
    <source>
        <dbReference type="PROSITE-ProRule" id="PRU00047"/>
    </source>
</evidence>
<dbReference type="Gene3D" id="1.25.40.1050">
    <property type="match status" value="1"/>
</dbReference>
<dbReference type="OrthoDB" id="372487at2759"/>
<evidence type="ECO:0000256" key="11">
    <source>
        <dbReference type="ARBA" id="ARBA00023163"/>
    </source>
</evidence>
<keyword evidence="10" id="KW-0175">Coiled coil</keyword>
<feature type="region of interest" description="Disordered" evidence="17">
    <location>
        <begin position="503"/>
        <end position="539"/>
    </location>
</feature>
<accession>A0A9W8G470</accession>
<evidence type="ECO:0000259" key="18">
    <source>
        <dbReference type="PROSITE" id="PS50158"/>
    </source>
</evidence>
<evidence type="ECO:0000256" key="14">
    <source>
        <dbReference type="ARBA" id="ARBA00046943"/>
    </source>
</evidence>
<name>A0A9W8G470_9FUNG</name>
<evidence type="ECO:0000256" key="2">
    <source>
        <dbReference type="ARBA" id="ARBA00006994"/>
    </source>
</evidence>
<keyword evidence="16" id="KW-0863">Zinc-finger</keyword>
<organism evidence="19 20">
    <name type="scientific">Coemansia spiralis</name>
    <dbReference type="NCBI Taxonomy" id="417178"/>
    <lineage>
        <taxon>Eukaryota</taxon>
        <taxon>Fungi</taxon>
        <taxon>Fungi incertae sedis</taxon>
        <taxon>Zoopagomycota</taxon>
        <taxon>Kickxellomycotina</taxon>
        <taxon>Kickxellomycetes</taxon>
        <taxon>Kickxellales</taxon>
        <taxon>Kickxellaceae</taxon>
        <taxon>Coemansia</taxon>
    </lineage>
</organism>
<keyword evidence="9" id="KW-0805">Transcription regulation</keyword>
<dbReference type="GO" id="GO:0008270">
    <property type="term" value="F:zinc ion binding"/>
    <property type="evidence" value="ECO:0007669"/>
    <property type="project" value="UniProtKB-KW"/>
</dbReference>
<evidence type="ECO:0000256" key="15">
    <source>
        <dbReference type="PIRNR" id="PIRNR037239"/>
    </source>
</evidence>
<dbReference type="PANTHER" id="PTHR12341">
    <property type="entry name" value="5'-&gt;3' EXORIBONUCLEASE"/>
    <property type="match status" value="1"/>
</dbReference>
<dbReference type="Pfam" id="PF03159">
    <property type="entry name" value="XRN_N"/>
    <property type="match status" value="1"/>
</dbReference>
<keyword evidence="8 15" id="KW-0269">Exonuclease</keyword>
<keyword evidence="3" id="KW-0806">Transcription termination</keyword>
<keyword evidence="11" id="KW-0804">Transcription</keyword>
<evidence type="ECO:0000256" key="8">
    <source>
        <dbReference type="ARBA" id="ARBA00022839"/>
    </source>
</evidence>
<dbReference type="Gene3D" id="3.40.50.12390">
    <property type="match status" value="2"/>
</dbReference>
<dbReference type="EMBL" id="JANBTW010000088">
    <property type="protein sequence ID" value="KAJ2672152.1"/>
    <property type="molecule type" value="Genomic_DNA"/>
</dbReference>
<feature type="compositionally biased region" description="Basic and acidic residues" evidence="17">
    <location>
        <begin position="919"/>
        <end position="931"/>
    </location>
</feature>
<dbReference type="GO" id="GO:0006353">
    <property type="term" value="P:DNA-templated transcription termination"/>
    <property type="evidence" value="ECO:0007669"/>
    <property type="project" value="UniProtKB-KW"/>
</dbReference>
<keyword evidence="16" id="KW-0479">Metal-binding</keyword>
<dbReference type="PROSITE" id="PS50158">
    <property type="entry name" value="ZF_CCHC"/>
    <property type="match status" value="1"/>
</dbReference>
<keyword evidence="12" id="KW-0539">Nucleus</keyword>
<keyword evidence="4" id="KW-0698">rRNA processing</keyword>
<keyword evidence="5 15" id="KW-0507">mRNA processing</keyword>
<dbReference type="SUPFAM" id="SSF57756">
    <property type="entry name" value="Retrovirus zinc finger-like domains"/>
    <property type="match status" value="1"/>
</dbReference>
<gene>
    <name evidence="19" type="primary">RAT1</name>
    <name evidence="19" type="ORF">GGI25_005225</name>
</gene>
<dbReference type="FunFam" id="3.40.50.12390:FF:000003">
    <property type="entry name" value="5'-3' exoribonuclease"/>
    <property type="match status" value="1"/>
</dbReference>
<dbReference type="InterPro" id="IPR041412">
    <property type="entry name" value="Xrn1_helical"/>
</dbReference>
<dbReference type="GO" id="GO:0006364">
    <property type="term" value="P:rRNA processing"/>
    <property type="evidence" value="ECO:0007669"/>
    <property type="project" value="UniProtKB-KW"/>
</dbReference>
<evidence type="ECO:0000256" key="12">
    <source>
        <dbReference type="ARBA" id="ARBA00023242"/>
    </source>
</evidence>
<feature type="compositionally biased region" description="Gly residues" evidence="17">
    <location>
        <begin position="1045"/>
        <end position="1069"/>
    </location>
</feature>
<evidence type="ECO:0000256" key="9">
    <source>
        <dbReference type="ARBA" id="ARBA00023015"/>
    </source>
</evidence>
<evidence type="ECO:0000256" key="17">
    <source>
        <dbReference type="SAM" id="MobiDB-lite"/>
    </source>
</evidence>
<comment type="function">
    <text evidence="13">Possesses 5'-&gt;3' exoribonuclease activity. Required for the processing of nuclear mRNA and rRNA precursors. May promote the termination of transcription by RNA polymerase II. Essential for vegetative cell growth and chromosome segregation.</text>
</comment>
<evidence type="ECO:0000256" key="4">
    <source>
        <dbReference type="ARBA" id="ARBA00022552"/>
    </source>
</evidence>
<dbReference type="InterPro" id="IPR004859">
    <property type="entry name" value="Xrn1_N"/>
</dbReference>
<comment type="caution">
    <text evidence="19">The sequence shown here is derived from an EMBL/GenBank/DDBJ whole genome shotgun (WGS) entry which is preliminary data.</text>
</comment>
<dbReference type="GO" id="GO:0006397">
    <property type="term" value="P:mRNA processing"/>
    <property type="evidence" value="ECO:0007669"/>
    <property type="project" value="UniProtKB-UniRule"/>
</dbReference>
<dbReference type="PIRSF" id="PIRSF037239">
    <property type="entry name" value="Exonuclease_Xrn2"/>
    <property type="match status" value="1"/>
</dbReference>
<dbReference type="Proteomes" id="UP001151518">
    <property type="component" value="Unassembled WGS sequence"/>
</dbReference>
<dbReference type="GO" id="GO:0003723">
    <property type="term" value="F:RNA binding"/>
    <property type="evidence" value="ECO:0007669"/>
    <property type="project" value="TreeGrafter"/>
</dbReference>
<dbReference type="InterPro" id="IPR036875">
    <property type="entry name" value="Znf_CCHC_sf"/>
</dbReference>
<feature type="compositionally biased region" description="Basic and acidic residues" evidence="17">
    <location>
        <begin position="1019"/>
        <end position="1033"/>
    </location>
</feature>
<evidence type="ECO:0000256" key="5">
    <source>
        <dbReference type="ARBA" id="ARBA00022664"/>
    </source>
</evidence>
<reference evidence="19" key="1">
    <citation type="submission" date="2022-07" db="EMBL/GenBank/DDBJ databases">
        <title>Phylogenomic reconstructions and comparative analyses of Kickxellomycotina fungi.</title>
        <authorList>
            <person name="Reynolds N.K."/>
            <person name="Stajich J.E."/>
            <person name="Barry K."/>
            <person name="Grigoriev I.V."/>
            <person name="Crous P."/>
            <person name="Smith M.E."/>
        </authorList>
    </citation>
    <scope>NUCLEOTIDE SEQUENCE</scope>
    <source>
        <strain evidence="19">NRRL 3115</strain>
    </source>
</reference>
<dbReference type="AlphaFoldDB" id="A0A9W8G470"/>
<evidence type="ECO:0000313" key="20">
    <source>
        <dbReference type="Proteomes" id="UP001151518"/>
    </source>
</evidence>
<feature type="region of interest" description="Disordered" evidence="17">
    <location>
        <begin position="401"/>
        <end position="427"/>
    </location>
</feature>